<dbReference type="OrthoDB" id="2915840at2759"/>
<gene>
    <name evidence="4" type="ORF">HYALB_00009136</name>
</gene>
<dbReference type="Pfam" id="PF13738">
    <property type="entry name" value="Pyr_redox_3"/>
    <property type="match status" value="1"/>
</dbReference>
<evidence type="ECO:0000256" key="2">
    <source>
        <dbReference type="ARBA" id="ARBA00022827"/>
    </source>
</evidence>
<dbReference type="InterPro" id="IPR050346">
    <property type="entry name" value="FMO-like"/>
</dbReference>
<organism evidence="4 5">
    <name type="scientific">Hymenoscyphus albidus</name>
    <dbReference type="NCBI Taxonomy" id="595503"/>
    <lineage>
        <taxon>Eukaryota</taxon>
        <taxon>Fungi</taxon>
        <taxon>Dikarya</taxon>
        <taxon>Ascomycota</taxon>
        <taxon>Pezizomycotina</taxon>
        <taxon>Leotiomycetes</taxon>
        <taxon>Helotiales</taxon>
        <taxon>Helotiaceae</taxon>
        <taxon>Hymenoscyphus</taxon>
    </lineage>
</organism>
<dbReference type="GO" id="GO:0016491">
    <property type="term" value="F:oxidoreductase activity"/>
    <property type="evidence" value="ECO:0007669"/>
    <property type="project" value="UniProtKB-KW"/>
</dbReference>
<dbReference type="AlphaFoldDB" id="A0A9N9Q7Q5"/>
<dbReference type="InterPro" id="IPR036188">
    <property type="entry name" value="FAD/NAD-bd_sf"/>
</dbReference>
<dbReference type="SUPFAM" id="SSF51905">
    <property type="entry name" value="FAD/NAD(P)-binding domain"/>
    <property type="match status" value="2"/>
</dbReference>
<accession>A0A9N9Q7Q5</accession>
<dbReference type="PRINTS" id="PR00370">
    <property type="entry name" value="FMOXYGENASE"/>
</dbReference>
<dbReference type="EMBL" id="CAJVRM010000248">
    <property type="protein sequence ID" value="CAG8978239.1"/>
    <property type="molecule type" value="Genomic_DNA"/>
</dbReference>
<dbReference type="InterPro" id="IPR000960">
    <property type="entry name" value="Flavin_mOase"/>
</dbReference>
<proteinExistence type="predicted"/>
<evidence type="ECO:0000313" key="5">
    <source>
        <dbReference type="Proteomes" id="UP000701801"/>
    </source>
</evidence>
<name>A0A9N9Q7Q5_9HELO</name>
<dbReference type="GO" id="GO:0050661">
    <property type="term" value="F:NADP binding"/>
    <property type="evidence" value="ECO:0007669"/>
    <property type="project" value="InterPro"/>
</dbReference>
<dbReference type="Gene3D" id="3.50.50.60">
    <property type="entry name" value="FAD/NAD(P)-binding domain"/>
    <property type="match status" value="2"/>
</dbReference>
<dbReference type="GO" id="GO:0050660">
    <property type="term" value="F:flavin adenine dinucleotide binding"/>
    <property type="evidence" value="ECO:0007669"/>
    <property type="project" value="InterPro"/>
</dbReference>
<protein>
    <submittedName>
        <fullName evidence="4">Uncharacterized protein</fullName>
    </submittedName>
</protein>
<dbReference type="PANTHER" id="PTHR23023">
    <property type="entry name" value="DIMETHYLANILINE MONOOXYGENASE"/>
    <property type="match status" value="1"/>
</dbReference>
<evidence type="ECO:0000313" key="4">
    <source>
        <dbReference type="EMBL" id="CAG8978239.1"/>
    </source>
</evidence>
<keyword evidence="5" id="KW-1185">Reference proteome</keyword>
<reference evidence="4" key="1">
    <citation type="submission" date="2021-07" db="EMBL/GenBank/DDBJ databases">
        <authorList>
            <person name="Durling M."/>
        </authorList>
    </citation>
    <scope>NUCLEOTIDE SEQUENCE</scope>
</reference>
<comment type="caution">
    <text evidence="4">The sequence shown here is derived from an EMBL/GenBank/DDBJ whole genome shotgun (WGS) entry which is preliminary data.</text>
</comment>
<keyword evidence="3" id="KW-0560">Oxidoreductase</keyword>
<evidence type="ECO:0000256" key="1">
    <source>
        <dbReference type="ARBA" id="ARBA00022630"/>
    </source>
</evidence>
<keyword evidence="2" id="KW-0274">FAD</keyword>
<evidence type="ECO:0000256" key="3">
    <source>
        <dbReference type="ARBA" id="ARBA00023002"/>
    </source>
</evidence>
<keyword evidence="1" id="KW-0285">Flavoprotein</keyword>
<dbReference type="Proteomes" id="UP000701801">
    <property type="component" value="Unassembled WGS sequence"/>
</dbReference>
<dbReference type="PIRSF" id="PIRSF000332">
    <property type="entry name" value="FMO"/>
    <property type="match status" value="1"/>
</dbReference>
<sequence length="561" mass="62723">MSELDIVVIGAGMSGLAFTRCYLDIHPQTKIVILEADDCLGGVWSSARNYDELWSQSGERMAGFSDVPLQVPSDAPRFYDTFEAKYITQYFEDYADNHIYNGATLRSRILFGHKVQKSEKIDEKWIIHAEDANQSQQCFKSPKLVVATGHTSIPNMPSLPNQEKFGAPILHHRSFGKASQSVLAAPNCNNVTILGGGKSAIDMVYQSIKKGKNVSWVIRNSGEGPALLFPAPATGRYKNSVESGATRYKQSFSPSSFMPNFCLLRWFHQSQYGMKYMEKRVQHNDEYCRAPAKYHTRKGALPGFELLDFTTSGFWVTGPLGLAQHEDFWDLIAQNAHVYRSGIKSMDAGIIVLEDGTEIRSDALLCGTGWKSNYPFFSSAQVAALGLPQPLEGTDQESETWKNLLETADRKVLANFPQLANPPPFRERAPTTTAKLFKGIAPLEDHSIAFLGHVNISNSFRAADAQAIWATAYFDGSIRLPPLEEMKKEVAYMNAFSKRRYPSQGQTGDCLMFELVWYTDNLLGDVGLKSHRKGWYSDWVEPCLAADFKDAANEYKKKNGF</sequence>